<keyword evidence="1" id="KW-0175">Coiled coil</keyword>
<evidence type="ECO:0000313" key="2">
    <source>
        <dbReference type="EMBL" id="MBB4659875.1"/>
    </source>
</evidence>
<proteinExistence type="predicted"/>
<gene>
    <name evidence="2" type="ORF">GGQ59_002416</name>
</gene>
<reference evidence="2 3" key="1">
    <citation type="submission" date="2020-08" db="EMBL/GenBank/DDBJ databases">
        <title>Genomic Encyclopedia of Type Strains, Phase IV (KMG-IV): sequencing the most valuable type-strain genomes for metagenomic binning, comparative biology and taxonomic classification.</title>
        <authorList>
            <person name="Goeker M."/>
        </authorList>
    </citation>
    <scope>NUCLEOTIDE SEQUENCE [LARGE SCALE GENOMIC DNA]</scope>
    <source>
        <strain evidence="2 3">DSM 102850</strain>
    </source>
</reference>
<feature type="coiled-coil region" evidence="1">
    <location>
        <begin position="27"/>
        <end position="61"/>
    </location>
</feature>
<comment type="caution">
    <text evidence="2">The sequence shown here is derived from an EMBL/GenBank/DDBJ whole genome shotgun (WGS) entry which is preliminary data.</text>
</comment>
<evidence type="ECO:0008006" key="4">
    <source>
        <dbReference type="Google" id="ProtNLM"/>
    </source>
</evidence>
<dbReference type="RefSeq" id="WP_183818904.1">
    <property type="nucleotide sequence ID" value="NZ_JACHOB010000005.1"/>
</dbReference>
<accession>A0A840I6E0</accession>
<sequence>MIRVLTPALCLMLAAAAAGRYHAEASVREARVELSSVRSALADEEERERRLRMEVEVLESASRLTSLNAQTVGLGAARPEQMTTREDFAAMIGREAKPDHRLDAQADTIGNAITMSDPDAVLLSGGRQ</sequence>
<keyword evidence="3" id="KW-1185">Reference proteome</keyword>
<dbReference type="EMBL" id="JACHOB010000005">
    <property type="protein sequence ID" value="MBB4659875.1"/>
    <property type="molecule type" value="Genomic_DNA"/>
</dbReference>
<dbReference type="AlphaFoldDB" id="A0A840I6E0"/>
<dbReference type="Proteomes" id="UP000563524">
    <property type="component" value="Unassembled WGS sequence"/>
</dbReference>
<name>A0A840I6E0_9PROT</name>
<evidence type="ECO:0000256" key="1">
    <source>
        <dbReference type="SAM" id="Coils"/>
    </source>
</evidence>
<evidence type="ECO:0000313" key="3">
    <source>
        <dbReference type="Proteomes" id="UP000563524"/>
    </source>
</evidence>
<organism evidence="2 3">
    <name type="scientific">Parvularcula dongshanensis</name>
    <dbReference type="NCBI Taxonomy" id="1173995"/>
    <lineage>
        <taxon>Bacteria</taxon>
        <taxon>Pseudomonadati</taxon>
        <taxon>Pseudomonadota</taxon>
        <taxon>Alphaproteobacteria</taxon>
        <taxon>Parvularculales</taxon>
        <taxon>Parvularculaceae</taxon>
        <taxon>Parvularcula</taxon>
    </lineage>
</organism>
<protein>
    <recommendedName>
        <fullName evidence="4">Cell division protein FtsL</fullName>
    </recommendedName>
</protein>